<dbReference type="WBParaSite" id="PDA_v2.g30747.t1">
    <property type="protein sequence ID" value="PDA_v2.g30747.t1"/>
    <property type="gene ID" value="PDA_v2.g30747"/>
</dbReference>
<dbReference type="GO" id="GO:0003676">
    <property type="term" value="F:nucleic acid binding"/>
    <property type="evidence" value="ECO:0007669"/>
    <property type="project" value="InterPro"/>
</dbReference>
<dbReference type="SUPFAM" id="SSF57756">
    <property type="entry name" value="Retrovirus zinc finger-like domains"/>
    <property type="match status" value="1"/>
</dbReference>
<feature type="region of interest" description="Disordered" evidence="2">
    <location>
        <begin position="384"/>
        <end position="427"/>
    </location>
</feature>
<feature type="domain" description="CCHC-type" evidence="3">
    <location>
        <begin position="439"/>
        <end position="452"/>
    </location>
</feature>
<dbReference type="InterPro" id="IPR036875">
    <property type="entry name" value="Znf_CCHC_sf"/>
</dbReference>
<evidence type="ECO:0000313" key="5">
    <source>
        <dbReference type="WBParaSite" id="PDA_v2.g30747.t1"/>
    </source>
</evidence>
<evidence type="ECO:0000256" key="1">
    <source>
        <dbReference type="PROSITE-ProRule" id="PRU00047"/>
    </source>
</evidence>
<organism evidence="4 5">
    <name type="scientific">Panagrolaimus davidi</name>
    <dbReference type="NCBI Taxonomy" id="227884"/>
    <lineage>
        <taxon>Eukaryota</taxon>
        <taxon>Metazoa</taxon>
        <taxon>Ecdysozoa</taxon>
        <taxon>Nematoda</taxon>
        <taxon>Chromadorea</taxon>
        <taxon>Rhabditida</taxon>
        <taxon>Tylenchina</taxon>
        <taxon>Panagrolaimomorpha</taxon>
        <taxon>Panagrolaimoidea</taxon>
        <taxon>Panagrolaimidae</taxon>
        <taxon>Panagrolaimus</taxon>
    </lineage>
</organism>
<dbReference type="AlphaFoldDB" id="A0A914QH02"/>
<reference evidence="5" key="1">
    <citation type="submission" date="2022-11" db="UniProtKB">
        <authorList>
            <consortium name="WormBaseParasite"/>
        </authorList>
    </citation>
    <scope>IDENTIFICATION</scope>
</reference>
<evidence type="ECO:0000256" key="2">
    <source>
        <dbReference type="SAM" id="MobiDB-lite"/>
    </source>
</evidence>
<keyword evidence="1" id="KW-0862">Zinc</keyword>
<protein>
    <submittedName>
        <fullName evidence="5">CCHC-type domain-containing protein</fullName>
    </submittedName>
</protein>
<dbReference type="Proteomes" id="UP000887578">
    <property type="component" value="Unplaced"/>
</dbReference>
<dbReference type="GO" id="GO:0019899">
    <property type="term" value="F:enzyme binding"/>
    <property type="evidence" value="ECO:0007669"/>
    <property type="project" value="UniProtKB-ARBA"/>
</dbReference>
<keyword evidence="4" id="KW-1185">Reference proteome</keyword>
<dbReference type="GO" id="GO:0008270">
    <property type="term" value="F:zinc ion binding"/>
    <property type="evidence" value="ECO:0007669"/>
    <property type="project" value="UniProtKB-KW"/>
</dbReference>
<keyword evidence="1" id="KW-0479">Metal-binding</keyword>
<feature type="compositionally biased region" description="Acidic residues" evidence="2">
    <location>
        <begin position="402"/>
        <end position="426"/>
    </location>
</feature>
<keyword evidence="1" id="KW-0863">Zinc-finger</keyword>
<dbReference type="PROSITE" id="PS50158">
    <property type="entry name" value="ZF_CCHC"/>
    <property type="match status" value="1"/>
</dbReference>
<name>A0A914QH02_9BILA</name>
<sequence>MSLSIFITAIEEDPQDPETKEKVIHGIIYGQVMTEEVKQKAEFMTVKPMKPVDNKIQKSTKQEAAVVEEESHPIYPNLVNQNNAVLKLRGINIVTAEAQVEDRPMKVKQNAVTEPWFNTEGWNRGKQIRVVKEKQCKIDRLAKLKKPTMVDKESCKTKDNQRLNFDCPRMATVCVLESFSDYMRLVPYDGNPEIDFDKWLRSFNDLMEAEHKTLSSTQKLAKLKCYLVGPARDKVDIILQTKTDFDEVTKELKKSFEDVSFRSLASAKLSLMEGKMVHEDLNSFVIRFEKLAKQATAGLSDEVKAQKMLDEFLLKLDPELAFLVRQTEPDTYAKALDVARKNEVFLKLKNIDAPRAGIAPIQTSLNFKNLDIYELARQVAENLRADEEDSETNFDDERYYDANDEDQSGFDEDQLGYSDDQDEEQDYCSSDMPFSNQVCYYCGKQGHVVRYCYQRMIQEEEEQKQHYEDHQVNAVNTRTTREEILKLKLQNECLKRQNDNLAMFGKPF</sequence>
<proteinExistence type="predicted"/>
<accession>A0A914QH02</accession>
<dbReference type="InterPro" id="IPR001878">
    <property type="entry name" value="Znf_CCHC"/>
</dbReference>
<evidence type="ECO:0000259" key="3">
    <source>
        <dbReference type="PROSITE" id="PS50158"/>
    </source>
</evidence>
<evidence type="ECO:0000313" key="4">
    <source>
        <dbReference type="Proteomes" id="UP000887578"/>
    </source>
</evidence>
<dbReference type="SMART" id="SM00343">
    <property type="entry name" value="ZnF_C2HC"/>
    <property type="match status" value="1"/>
</dbReference>